<protein>
    <submittedName>
        <fullName evidence="2">Uncharacterized protein</fullName>
    </submittedName>
</protein>
<evidence type="ECO:0000313" key="3">
    <source>
        <dbReference type="Proteomes" id="UP000229569"/>
    </source>
</evidence>
<feature type="non-terminal residue" evidence="2">
    <location>
        <position position="1"/>
    </location>
</feature>
<dbReference type="EMBL" id="PFVG01000049">
    <property type="protein sequence ID" value="PJA92077.1"/>
    <property type="molecule type" value="Genomic_DNA"/>
</dbReference>
<comment type="caution">
    <text evidence="2">The sequence shown here is derived from an EMBL/GenBank/DDBJ whole genome shotgun (WGS) entry which is preliminary data.</text>
</comment>
<dbReference type="AlphaFoldDB" id="A0A2M7Z919"/>
<keyword evidence="1" id="KW-1133">Transmembrane helix</keyword>
<keyword evidence="1" id="KW-0472">Membrane</keyword>
<proteinExistence type="predicted"/>
<dbReference type="Proteomes" id="UP000229569">
    <property type="component" value="Unassembled WGS sequence"/>
</dbReference>
<organism evidence="2 3">
    <name type="scientific">Candidatus Kuenenbacteria bacterium CG_4_9_14_3_um_filter_39_14</name>
    <dbReference type="NCBI Taxonomy" id="1974616"/>
    <lineage>
        <taxon>Bacteria</taxon>
        <taxon>Candidatus Kueneniibacteriota</taxon>
    </lineage>
</organism>
<evidence type="ECO:0000256" key="1">
    <source>
        <dbReference type="SAM" id="Phobius"/>
    </source>
</evidence>
<keyword evidence="1" id="KW-0812">Transmembrane</keyword>
<name>A0A2M7Z919_9BACT</name>
<reference evidence="3" key="1">
    <citation type="submission" date="2017-09" db="EMBL/GenBank/DDBJ databases">
        <title>Depth-based differentiation of microbial function through sediment-hosted aquifers and enrichment of novel symbionts in the deep terrestrial subsurface.</title>
        <authorList>
            <person name="Probst A.J."/>
            <person name="Ladd B."/>
            <person name="Jarett J.K."/>
            <person name="Geller-Mcgrath D.E."/>
            <person name="Sieber C.M.K."/>
            <person name="Emerson J.B."/>
            <person name="Anantharaman K."/>
            <person name="Thomas B.C."/>
            <person name="Malmstrom R."/>
            <person name="Stieglmeier M."/>
            <person name="Klingl A."/>
            <person name="Woyke T."/>
            <person name="Ryan C.M."/>
            <person name="Banfield J.F."/>
        </authorList>
    </citation>
    <scope>NUCLEOTIDE SEQUENCE [LARGE SCALE GENOMIC DNA]</scope>
</reference>
<accession>A0A2M7Z919</accession>
<evidence type="ECO:0000313" key="2">
    <source>
        <dbReference type="EMBL" id="PJA92077.1"/>
    </source>
</evidence>
<sequence length="69" mass="7665">VDIEYLSFVPACWKPESVFSDGGGTKTEKETKEVKTLAPPSRACVFEILLPLFLTFIAFCNIIEIVRVG</sequence>
<feature type="transmembrane region" description="Helical" evidence="1">
    <location>
        <begin position="48"/>
        <end position="66"/>
    </location>
</feature>
<gene>
    <name evidence="2" type="ORF">CO134_02015</name>
</gene>